<dbReference type="PANTHER" id="PTHR39474:SF1">
    <property type="entry name" value="FUNGAL SPECIFIC TRANSCRIPTION FACTOR"/>
    <property type="match status" value="1"/>
</dbReference>
<dbReference type="PANTHER" id="PTHR39474">
    <property type="entry name" value="UNNAMED PRODUCT"/>
    <property type="match status" value="1"/>
</dbReference>
<evidence type="ECO:0000256" key="1">
    <source>
        <dbReference type="SAM" id="MobiDB-lite"/>
    </source>
</evidence>
<keyword evidence="2" id="KW-1133">Transmembrane helix</keyword>
<evidence type="ECO:0000256" key="2">
    <source>
        <dbReference type="SAM" id="Phobius"/>
    </source>
</evidence>
<proteinExistence type="predicted"/>
<organism evidence="3">
    <name type="scientific">Chlamydomonas euryale</name>
    <dbReference type="NCBI Taxonomy" id="1486919"/>
    <lineage>
        <taxon>Eukaryota</taxon>
        <taxon>Viridiplantae</taxon>
        <taxon>Chlorophyta</taxon>
        <taxon>core chlorophytes</taxon>
        <taxon>Chlorophyceae</taxon>
        <taxon>CS clade</taxon>
        <taxon>Chlamydomonadales</taxon>
        <taxon>Chlamydomonadaceae</taxon>
        <taxon>Chlamydomonas</taxon>
    </lineage>
</organism>
<sequence>MLSRRAAPSRAPAATRAASAAAPLLPLLLLLAVLLLSFCGVPVVAVAASAQGPSSSTGAAAAAAAALIAGASFVTTAAAAAAAAADSDVMRLPMPGVPGGARMLTLGESVGLDHLGPMVVQTDGTLRRIANWDDMSKGEQETAMRVLTQRNRERLAALQAAGALPDPAHMGGPEWEGMAAGEKRLLIDGLGDKSKVCARVWAVGWGECVDVGAAASQCRPGGSNQNDGRASLARGEESASRMVRNPGLTWDPSQFEFKI</sequence>
<name>A0A7R9Z0M2_9CHLO</name>
<dbReference type="AlphaFoldDB" id="A0A7R9Z0M2"/>
<gene>
    <name evidence="3" type="ORF">CEUR00632_LOCUS14475</name>
</gene>
<dbReference type="EMBL" id="HBEC01031242">
    <property type="protein sequence ID" value="CAD8298277.1"/>
    <property type="molecule type" value="Transcribed_RNA"/>
</dbReference>
<evidence type="ECO:0000313" key="3">
    <source>
        <dbReference type="EMBL" id="CAD8298277.1"/>
    </source>
</evidence>
<feature type="transmembrane region" description="Helical" evidence="2">
    <location>
        <begin position="63"/>
        <end position="85"/>
    </location>
</feature>
<accession>A0A7R9Z0M2</accession>
<keyword evidence="2" id="KW-0812">Transmembrane</keyword>
<keyword evidence="2" id="KW-0472">Membrane</keyword>
<reference evidence="3" key="1">
    <citation type="submission" date="2021-01" db="EMBL/GenBank/DDBJ databases">
        <authorList>
            <person name="Corre E."/>
            <person name="Pelletier E."/>
            <person name="Niang G."/>
            <person name="Scheremetjew M."/>
            <person name="Finn R."/>
            <person name="Kale V."/>
            <person name="Holt S."/>
            <person name="Cochrane G."/>
            <person name="Meng A."/>
            <person name="Brown T."/>
            <person name="Cohen L."/>
        </authorList>
    </citation>
    <scope>NUCLEOTIDE SEQUENCE</scope>
    <source>
        <strain evidence="3">CCMP219</strain>
    </source>
</reference>
<protein>
    <submittedName>
        <fullName evidence="3">Uncharacterized protein</fullName>
    </submittedName>
</protein>
<feature type="region of interest" description="Disordered" evidence="1">
    <location>
        <begin position="217"/>
        <end position="240"/>
    </location>
</feature>